<protein>
    <submittedName>
        <fullName evidence="2">Glycosyltransferase</fullName>
    </submittedName>
</protein>
<organism evidence="2 3">
    <name type="scientific">Pedobacter chinensis</name>
    <dbReference type="NCBI Taxonomy" id="2282421"/>
    <lineage>
        <taxon>Bacteria</taxon>
        <taxon>Pseudomonadati</taxon>
        <taxon>Bacteroidota</taxon>
        <taxon>Sphingobacteriia</taxon>
        <taxon>Sphingobacteriales</taxon>
        <taxon>Sphingobacteriaceae</taxon>
        <taxon>Pedobacter</taxon>
    </lineage>
</organism>
<dbReference type="RefSeq" id="WP_115404913.1">
    <property type="nucleotide sequence ID" value="NZ_QPKV01000015.1"/>
</dbReference>
<feature type="domain" description="Glycosyltransferase 2-like" evidence="1">
    <location>
        <begin position="4"/>
        <end position="154"/>
    </location>
</feature>
<keyword evidence="2" id="KW-0808">Transferase</keyword>
<accession>A0A369PNZ0</accession>
<dbReference type="Proteomes" id="UP000253961">
    <property type="component" value="Unassembled WGS sequence"/>
</dbReference>
<proteinExistence type="predicted"/>
<dbReference type="AlphaFoldDB" id="A0A369PNZ0"/>
<dbReference type="PANTHER" id="PTHR22916">
    <property type="entry name" value="GLYCOSYLTRANSFERASE"/>
    <property type="match status" value="1"/>
</dbReference>
<dbReference type="Gene3D" id="3.90.550.10">
    <property type="entry name" value="Spore Coat Polysaccharide Biosynthesis Protein SpsA, Chain A"/>
    <property type="match status" value="1"/>
</dbReference>
<dbReference type="InterPro" id="IPR029044">
    <property type="entry name" value="Nucleotide-diphossugar_trans"/>
</dbReference>
<dbReference type="OrthoDB" id="9788101at2"/>
<dbReference type="GO" id="GO:0016758">
    <property type="term" value="F:hexosyltransferase activity"/>
    <property type="evidence" value="ECO:0007669"/>
    <property type="project" value="UniProtKB-ARBA"/>
</dbReference>
<evidence type="ECO:0000313" key="3">
    <source>
        <dbReference type="Proteomes" id="UP000253961"/>
    </source>
</evidence>
<dbReference type="Pfam" id="PF00535">
    <property type="entry name" value="Glycos_transf_2"/>
    <property type="match status" value="1"/>
</dbReference>
<keyword evidence="3" id="KW-1185">Reference proteome</keyword>
<sequence>MTISIITVVFNNELIGSAIQSVIDQDYKDIEYVVIDGGSTDGTLDIINNFRKDIDILVSEPDKGIYDALNKGIQLAKGQIVGIMNADDLFADNQVLSRVAAKFKNEPNVDAFYADIVFTDRQDTQKIKRYYSSEKFRPWMFRFGTAPAHPSFYSKRSLFQKHGAYSTDFDISGDFDLLLRFLLIHKVKAKYVKDVWVKMRQGGISTSGFASIKKQNNEIIQSCRNHGVATSIPLVYSKYLFKWWGFIFKKS</sequence>
<dbReference type="PANTHER" id="PTHR22916:SF3">
    <property type="entry name" value="UDP-GLCNAC:BETAGAL BETA-1,3-N-ACETYLGLUCOSAMINYLTRANSFERASE-LIKE PROTEIN 1"/>
    <property type="match status" value="1"/>
</dbReference>
<reference evidence="2 3" key="1">
    <citation type="submission" date="2018-07" db="EMBL/GenBank/DDBJ databases">
        <title>Pedobacter sp. nov., isolated from soil.</title>
        <authorList>
            <person name="Zhou L.Y."/>
            <person name="Du Z.J."/>
        </authorList>
    </citation>
    <scope>NUCLEOTIDE SEQUENCE [LARGE SCALE GENOMIC DNA]</scope>
    <source>
        <strain evidence="2 3">JDX94</strain>
    </source>
</reference>
<gene>
    <name evidence="2" type="ORF">DU508_22470</name>
</gene>
<evidence type="ECO:0000259" key="1">
    <source>
        <dbReference type="Pfam" id="PF00535"/>
    </source>
</evidence>
<evidence type="ECO:0000313" key="2">
    <source>
        <dbReference type="EMBL" id="RDC54254.1"/>
    </source>
</evidence>
<dbReference type="SUPFAM" id="SSF53448">
    <property type="entry name" value="Nucleotide-diphospho-sugar transferases"/>
    <property type="match status" value="1"/>
</dbReference>
<dbReference type="InterPro" id="IPR001173">
    <property type="entry name" value="Glyco_trans_2-like"/>
</dbReference>
<dbReference type="EMBL" id="QPKV01000015">
    <property type="protein sequence ID" value="RDC54254.1"/>
    <property type="molecule type" value="Genomic_DNA"/>
</dbReference>
<comment type="caution">
    <text evidence="2">The sequence shown here is derived from an EMBL/GenBank/DDBJ whole genome shotgun (WGS) entry which is preliminary data.</text>
</comment>
<name>A0A369PNZ0_9SPHI</name>
<dbReference type="CDD" id="cd06433">
    <property type="entry name" value="GT_2_WfgS_like"/>
    <property type="match status" value="1"/>
</dbReference>